<protein>
    <recommendedName>
        <fullName evidence="16">RRN7-type domain-containing protein</fullName>
    </recommendedName>
</protein>
<dbReference type="Pfam" id="PF20644">
    <property type="entry name" value="Rrn7_cyclin_N"/>
    <property type="match status" value="1"/>
</dbReference>
<evidence type="ECO:0000259" key="10">
    <source>
        <dbReference type="Pfam" id="PF20644"/>
    </source>
</evidence>
<dbReference type="GO" id="GO:0042790">
    <property type="term" value="P:nucleolar large rRNA transcription by RNA polymerase I"/>
    <property type="evidence" value="ECO:0007669"/>
    <property type="project" value="TreeGrafter"/>
</dbReference>
<comment type="caution">
    <text evidence="12">The sequence shown here is derived from an EMBL/GenBank/DDBJ whole genome shotgun (WGS) entry which is preliminary data.</text>
</comment>
<gene>
    <name evidence="13" type="ORF">EG327_005204</name>
    <name evidence="12" type="ORF">EG328_007424</name>
</gene>
<accession>A0A8H3VHD5</accession>
<keyword evidence="3" id="KW-0479">Metal-binding</keyword>
<dbReference type="InterPro" id="IPR048538">
    <property type="entry name" value="Rrn7_cyclin_C"/>
</dbReference>
<keyword evidence="4" id="KW-0863">Zinc-finger</keyword>
<evidence type="ECO:0000256" key="1">
    <source>
        <dbReference type="ARBA" id="ARBA00004604"/>
    </source>
</evidence>
<dbReference type="PANTHER" id="PTHR31576:SF2">
    <property type="entry name" value="TATA BOX-BINDING PROTEIN-ASSOCIATED FACTOR RNA POLYMERASE I SUBUNIT B"/>
    <property type="match status" value="1"/>
</dbReference>
<feature type="domain" description="Rrn7/TAF1B N-terminal cyclin" evidence="10">
    <location>
        <begin position="85"/>
        <end position="212"/>
    </location>
</feature>
<evidence type="ECO:0000256" key="3">
    <source>
        <dbReference type="ARBA" id="ARBA00022723"/>
    </source>
</evidence>
<evidence type="ECO:0008006" key="16">
    <source>
        <dbReference type="Google" id="ProtNLM"/>
    </source>
</evidence>
<dbReference type="GO" id="GO:0070860">
    <property type="term" value="C:RNA polymerase I core factor complex"/>
    <property type="evidence" value="ECO:0007669"/>
    <property type="project" value="InterPro"/>
</dbReference>
<evidence type="ECO:0000256" key="8">
    <source>
        <dbReference type="ARBA" id="ARBA00023163"/>
    </source>
</evidence>
<dbReference type="EMBL" id="WNWS01000004">
    <property type="protein sequence ID" value="KAE9988820.1"/>
    <property type="molecule type" value="Genomic_DNA"/>
</dbReference>
<evidence type="ECO:0000256" key="7">
    <source>
        <dbReference type="ARBA" id="ARBA00023125"/>
    </source>
</evidence>
<comment type="similarity">
    <text evidence="2">Belongs to the RRN7/TAF1B family.</text>
</comment>
<dbReference type="PANTHER" id="PTHR31576">
    <property type="entry name" value="TATA BOX-BINDING PROTEIN-ASSOCIATED FACTOR RNA POLYMERASE I SUBUNIT B"/>
    <property type="match status" value="1"/>
</dbReference>
<feature type="domain" description="Rrn7/TAF1B C-terminal cyclin" evidence="11">
    <location>
        <begin position="232"/>
        <end position="400"/>
    </location>
</feature>
<dbReference type="Pfam" id="PF20645">
    <property type="entry name" value="Rrn7_cyclin_C"/>
    <property type="match status" value="1"/>
</dbReference>
<evidence type="ECO:0000256" key="4">
    <source>
        <dbReference type="ARBA" id="ARBA00022771"/>
    </source>
</evidence>
<evidence type="ECO:0000256" key="6">
    <source>
        <dbReference type="ARBA" id="ARBA00023015"/>
    </source>
</evidence>
<keyword evidence="8" id="KW-0804">Transcription</keyword>
<evidence type="ECO:0000313" key="14">
    <source>
        <dbReference type="Proteomes" id="UP000447873"/>
    </source>
</evidence>
<evidence type="ECO:0000259" key="11">
    <source>
        <dbReference type="Pfam" id="PF20645"/>
    </source>
</evidence>
<sequence length="537" mass="61791">MSSWRVNKDGCVDDTCSSKRIRTEDSGHIYCDRGHFQGIATVNRDEDEFEGASHGRTSRRRKEEKEKVLKHLTGKPAFELYLLCYQLILRKQVWWLIHEKEMPAELEVIVHDLWALRMQNLPQRMSFDSLHDSDSQSQLFSSQSEDTSGETTATDFTTRAAQSVSTPTLVQSLALCYMGIWLLRLPVTLGDLIKWVKQGELLYFRAIKEIPREMKDRMPGQYHSQLDPQSQLTAKKLHHAVTATFLLYQKDFSMAFPSLNVPLQLFRCIEELALPIEIYPAVQQLASLLSYDFAYLRDEQKKKLRIIDFPEAQLISTVIVAVKLLYPLDRIKRYPLSVQDPSVAVLDWGAWVQARQEYEDHVRDGGKLSYEDAANVTEMDVLKMTDSKIDDYLDYFDKTWTVDPPHMRDKDADFRTALMDMFPVGQRASAHFNNLNIAELKSRKVKAVQGAMKARRVVTQEQERASEKKIVRPGSLYRRYRLASELDGYAKAFYTVSADYAGLDLQSVVRAVHLTEQKLQVLKEQWEVEALTTAMGA</sequence>
<dbReference type="InterPro" id="IPR033599">
    <property type="entry name" value="TAF1B/Rrn7"/>
</dbReference>
<evidence type="ECO:0000256" key="5">
    <source>
        <dbReference type="ARBA" id="ARBA00022833"/>
    </source>
</evidence>
<reference evidence="12 14" key="1">
    <citation type="submission" date="2018-12" db="EMBL/GenBank/DDBJ databases">
        <title>Venturia inaequalis Genome Resource.</title>
        <authorList>
            <person name="Lichtner F.J."/>
        </authorList>
    </citation>
    <scope>NUCLEOTIDE SEQUENCE [LARGE SCALE GENOMIC DNA]</scope>
    <source>
        <strain evidence="12 14">120213</strain>
        <strain evidence="13 15">DMI_063113</strain>
    </source>
</reference>
<evidence type="ECO:0000256" key="2">
    <source>
        <dbReference type="ARBA" id="ARBA00006899"/>
    </source>
</evidence>
<comment type="subcellular location">
    <subcellularLocation>
        <location evidence="1">Nucleus</location>
        <location evidence="1">Nucleolus</location>
    </subcellularLocation>
</comment>
<organism evidence="12 14">
    <name type="scientific">Venturia inaequalis</name>
    <name type="common">Apple scab fungus</name>
    <dbReference type="NCBI Taxonomy" id="5025"/>
    <lineage>
        <taxon>Eukaryota</taxon>
        <taxon>Fungi</taxon>
        <taxon>Dikarya</taxon>
        <taxon>Ascomycota</taxon>
        <taxon>Pezizomycotina</taxon>
        <taxon>Dothideomycetes</taxon>
        <taxon>Pleosporomycetidae</taxon>
        <taxon>Venturiales</taxon>
        <taxon>Venturiaceae</taxon>
        <taxon>Venturia</taxon>
    </lineage>
</organism>
<keyword evidence="6" id="KW-0805">Transcription regulation</keyword>
<dbReference type="GO" id="GO:0008270">
    <property type="term" value="F:zinc ion binding"/>
    <property type="evidence" value="ECO:0007669"/>
    <property type="project" value="UniProtKB-KW"/>
</dbReference>
<keyword evidence="7" id="KW-0238">DNA-binding</keyword>
<dbReference type="Proteomes" id="UP000447873">
    <property type="component" value="Unassembled WGS sequence"/>
</dbReference>
<dbReference type="InterPro" id="IPR048540">
    <property type="entry name" value="Rrn7_cyclin_N"/>
</dbReference>
<keyword evidence="5" id="KW-0862">Zinc</keyword>
<dbReference type="EMBL" id="WNWR01000030">
    <property type="protein sequence ID" value="KAE9993433.1"/>
    <property type="molecule type" value="Genomic_DNA"/>
</dbReference>
<dbReference type="Proteomes" id="UP000490939">
    <property type="component" value="Unassembled WGS sequence"/>
</dbReference>
<evidence type="ECO:0000313" key="15">
    <source>
        <dbReference type="Proteomes" id="UP000490939"/>
    </source>
</evidence>
<keyword evidence="15" id="KW-1185">Reference proteome</keyword>
<proteinExistence type="inferred from homology"/>
<evidence type="ECO:0000313" key="12">
    <source>
        <dbReference type="EMBL" id="KAE9988820.1"/>
    </source>
</evidence>
<name>A0A8H3VHD5_VENIN</name>
<keyword evidence="9" id="KW-0539">Nucleus</keyword>
<evidence type="ECO:0000256" key="9">
    <source>
        <dbReference type="ARBA" id="ARBA00023242"/>
    </source>
</evidence>
<dbReference type="GO" id="GO:0001164">
    <property type="term" value="F:RNA polymerase I core promoter sequence-specific DNA binding"/>
    <property type="evidence" value="ECO:0007669"/>
    <property type="project" value="InterPro"/>
</dbReference>
<dbReference type="AlphaFoldDB" id="A0A8H3VHD5"/>
<evidence type="ECO:0000313" key="13">
    <source>
        <dbReference type="EMBL" id="KAE9993433.1"/>
    </source>
</evidence>